<keyword evidence="4" id="KW-1185">Reference proteome</keyword>
<reference evidence="3 5" key="2">
    <citation type="submission" date="2020-02" db="EMBL/GenBank/DDBJ databases">
        <title>The WGS of Modestobacter muralis DSM 100205.</title>
        <authorList>
            <person name="Jiang Z."/>
        </authorList>
    </citation>
    <scope>NUCLEOTIDE SEQUENCE [LARGE SCALE GENOMIC DNA]</scope>
    <source>
        <strain evidence="3 5">DSM 100205</strain>
    </source>
</reference>
<feature type="domain" description="NAD-dependent epimerase/dehydratase" evidence="1">
    <location>
        <begin position="6"/>
        <end position="235"/>
    </location>
</feature>
<dbReference type="EMBL" id="JAAGWH010000012">
    <property type="protein sequence ID" value="NEK93266.1"/>
    <property type="molecule type" value="Genomic_DNA"/>
</dbReference>
<evidence type="ECO:0000313" key="4">
    <source>
        <dbReference type="Proteomes" id="UP000468828"/>
    </source>
</evidence>
<dbReference type="EMBL" id="JAAGWB010000012">
    <property type="protein sequence ID" value="NEN50033.1"/>
    <property type="molecule type" value="Genomic_DNA"/>
</dbReference>
<protein>
    <submittedName>
        <fullName evidence="2">NAD-dependent epimerase/dehydratase family protein</fullName>
    </submittedName>
</protein>
<organism evidence="2 4">
    <name type="scientific">Modestobacter muralis</name>
    <dbReference type="NCBI Taxonomy" id="1608614"/>
    <lineage>
        <taxon>Bacteria</taxon>
        <taxon>Bacillati</taxon>
        <taxon>Actinomycetota</taxon>
        <taxon>Actinomycetes</taxon>
        <taxon>Geodermatophilales</taxon>
        <taxon>Geodermatophilaceae</taxon>
        <taxon>Modestobacter</taxon>
    </lineage>
</organism>
<gene>
    <name evidence="3" type="ORF">G3R41_03600</name>
    <name evidence="2" type="ORF">GCU67_03600</name>
</gene>
<reference evidence="2 4" key="1">
    <citation type="submission" date="2020-01" db="EMBL/GenBank/DDBJ databases">
        <title>the WGS Modestobacter muralis CPCC 204518.</title>
        <authorList>
            <person name="Jiang Z."/>
        </authorList>
    </citation>
    <scope>NUCLEOTIDE SEQUENCE [LARGE SCALE GENOMIC DNA]</scope>
    <source>
        <strain evidence="2 4">DSM 100205</strain>
    </source>
</reference>
<proteinExistence type="predicted"/>
<accession>A0A6P0ER36</accession>
<evidence type="ECO:0000313" key="3">
    <source>
        <dbReference type="EMBL" id="NEN50033.1"/>
    </source>
</evidence>
<dbReference type="PANTHER" id="PTHR43245:SF52">
    <property type="entry name" value="NAD-DEPENDENT EPIMERASE_DEHYDRATASE"/>
    <property type="match status" value="1"/>
</dbReference>
<evidence type="ECO:0000259" key="1">
    <source>
        <dbReference type="Pfam" id="PF01370"/>
    </source>
</evidence>
<evidence type="ECO:0000313" key="2">
    <source>
        <dbReference type="EMBL" id="NEK93266.1"/>
    </source>
</evidence>
<dbReference type="AlphaFoldDB" id="A0A6P0ER36"/>
<dbReference type="RefSeq" id="WP_163609726.1">
    <property type="nucleotide sequence ID" value="NZ_JAAGWB010000012.1"/>
</dbReference>
<dbReference type="PANTHER" id="PTHR43245">
    <property type="entry name" value="BIFUNCTIONAL POLYMYXIN RESISTANCE PROTEIN ARNA"/>
    <property type="match status" value="1"/>
</dbReference>
<dbReference type="Proteomes" id="UP000468828">
    <property type="component" value="Unassembled WGS sequence"/>
</dbReference>
<name>A0A6P0ER36_9ACTN</name>
<dbReference type="Proteomes" id="UP000471152">
    <property type="component" value="Unassembled WGS sequence"/>
</dbReference>
<dbReference type="InterPro" id="IPR036291">
    <property type="entry name" value="NAD(P)-bd_dom_sf"/>
</dbReference>
<dbReference type="SUPFAM" id="SSF51735">
    <property type="entry name" value="NAD(P)-binding Rossmann-fold domains"/>
    <property type="match status" value="1"/>
</dbReference>
<dbReference type="InterPro" id="IPR050177">
    <property type="entry name" value="Lipid_A_modif_metabolic_enz"/>
</dbReference>
<comment type="caution">
    <text evidence="2">The sequence shown here is derived from an EMBL/GenBank/DDBJ whole genome shotgun (WGS) entry which is preliminary data.</text>
</comment>
<sequence length="376" mass="39354">MPPAVVLVTGVSRWLGGALAAELASDPAIGRVIGVDTVPPAPEVLRRLGRTEFVRADIRSPLIGKVIESASVDTVVHMNISSSPAAPGGRVSMKELNVIGTMQLLAACQRSPQVRRLVLKSTTAVYGSSPRDPAVFTETMQARRVPSGGFAKDSLDIEGYVRGFARRRPDVGVSVLRFADVIGPRIDSQLAGLLRLPVVPTVLGHDARLQLLHEDDAVAVLTRAATGEHVGTVNVAAEGTVLLSQAVRRLGRVALPLPEPALGSAGRLSRRAGLPAWSPEQLRHLDAGRVVDTRVLREEFGSTPRYSTAEALADLGRTLSPVVSPEVVGSAASSARTAVGQVARGAAVLGDLVTALRGSRPQPAPSVPGLRAVHDA</sequence>
<dbReference type="Gene3D" id="3.40.50.720">
    <property type="entry name" value="NAD(P)-binding Rossmann-like Domain"/>
    <property type="match status" value="1"/>
</dbReference>
<dbReference type="InterPro" id="IPR001509">
    <property type="entry name" value="Epimerase_deHydtase"/>
</dbReference>
<dbReference type="Pfam" id="PF01370">
    <property type="entry name" value="Epimerase"/>
    <property type="match status" value="1"/>
</dbReference>
<evidence type="ECO:0000313" key="5">
    <source>
        <dbReference type="Proteomes" id="UP000471152"/>
    </source>
</evidence>